<dbReference type="Gene3D" id="2.60.40.10">
    <property type="entry name" value="Immunoglobulins"/>
    <property type="match status" value="7"/>
</dbReference>
<dbReference type="PANTHER" id="PTHR44427">
    <property type="entry name" value="CARCINOEMBRYONIC ANTIGEN-RELATED CELL ADHESION MOLECULE 19"/>
    <property type="match status" value="1"/>
</dbReference>
<proteinExistence type="inferred from homology"/>
<dbReference type="GO" id="GO:0002682">
    <property type="term" value="P:regulation of immune system process"/>
    <property type="evidence" value="ECO:0007669"/>
    <property type="project" value="TreeGrafter"/>
</dbReference>
<evidence type="ECO:0000313" key="8">
    <source>
        <dbReference type="Ensembl" id="ENSCCNP00000008421.1"/>
    </source>
</evidence>
<dbReference type="SUPFAM" id="SSF48726">
    <property type="entry name" value="Immunoglobulin"/>
    <property type="match status" value="7"/>
</dbReference>
<evidence type="ECO:0000256" key="2">
    <source>
        <dbReference type="ARBA" id="ARBA00023180"/>
    </source>
</evidence>
<dbReference type="InterPro" id="IPR013106">
    <property type="entry name" value="Ig_V-set"/>
</dbReference>
<evidence type="ECO:0000256" key="4">
    <source>
        <dbReference type="ARBA" id="ARBA00038222"/>
    </source>
</evidence>
<feature type="domain" description="Ig-like" evidence="7">
    <location>
        <begin position="587"/>
        <end position="674"/>
    </location>
</feature>
<dbReference type="SMART" id="SM00408">
    <property type="entry name" value="IGc2"/>
    <property type="match status" value="4"/>
</dbReference>
<dbReference type="FunFam" id="2.60.40.10:FF:000340">
    <property type="entry name" value="Carcinoembryonic antigen-related cell adhesion molecule 1"/>
    <property type="match status" value="1"/>
</dbReference>
<dbReference type="CDD" id="cd05774">
    <property type="entry name" value="IgV_CEACAM_D1"/>
    <property type="match status" value="1"/>
</dbReference>
<organism evidence="8">
    <name type="scientific">Castor canadensis</name>
    <name type="common">American beaver</name>
    <dbReference type="NCBI Taxonomy" id="51338"/>
    <lineage>
        <taxon>Eukaryota</taxon>
        <taxon>Metazoa</taxon>
        <taxon>Chordata</taxon>
        <taxon>Craniata</taxon>
        <taxon>Vertebrata</taxon>
        <taxon>Euteleostomi</taxon>
        <taxon>Mammalia</taxon>
        <taxon>Eutheria</taxon>
        <taxon>Euarchontoglires</taxon>
        <taxon>Glires</taxon>
        <taxon>Rodentia</taxon>
        <taxon>Castorimorpha</taxon>
        <taxon>Castoridae</taxon>
        <taxon>Castor</taxon>
    </lineage>
</organism>
<dbReference type="GO" id="GO:1990782">
    <property type="term" value="F:protein tyrosine kinase binding"/>
    <property type="evidence" value="ECO:0007669"/>
    <property type="project" value="TreeGrafter"/>
</dbReference>
<feature type="domain" description="Ig-like" evidence="7">
    <location>
        <begin position="145"/>
        <end position="232"/>
    </location>
</feature>
<feature type="domain" description="Ig-like" evidence="7">
    <location>
        <begin position="237"/>
        <end position="314"/>
    </location>
</feature>
<sequence>METPSAPPRRMGYTWQGLLLSVSLLSFWNLLTTAQLTIESVPANAAEGSDVLLRVHNSPENLQGYYWYKGESAMDNQQIALYVIATQETRPGSVYSGREMIYHNGSLLLQNVTQKDTGFYTLCTKTGHLQIEEASVQLFVFTELPKPFITSTNSSPVEGKDSVALMCEPETPDTTYLWWINGHRVADSDSLELSKDNRTLTLLRVTRNDTGNYECGTRNPVSANRSDPVTLNVLYGPDTPITSPPESHFRPGDSLRLFCHTASNPAAQYSWLFNGRPQSSTQELFIPNVTANNAGSYTCLVHNSATGVSRTTVKNILVLLPKPFITSTNSSPVEGKDSVALMCEPETPDTTYLWWINGHRVADSDSLELSKDNRTLTLLRVTRNDTGNYECGTRNPVSANRSDPVTLNVLYGPDTPITSPPESHFRPGDNLRLFCHTASNPAAQYSWLFNGRPQSSTQELFIPNVTANNAGSYTCLVHNSATGVSRTTVKNILVLAELPKPFVTSTNSSPVEGKEPKAQNTTYLWWINGHSLPGRDRLELSKDNRTLTLLRVTRNDTGNYECGTWNPVMSVNRSDPVTLNVLYGPSPPITSPPVSHFHPEANFCLSCHASSNPAAQYSWLFNGRPQSSTHELIIPNITANNAFSLLPGHQLCPWEREPGESLDCSASSSKPTLSLHLPHSQLIPSTE</sequence>
<keyword evidence="3" id="KW-0393">Immunoglobulin domain</keyword>
<evidence type="ECO:0000259" key="7">
    <source>
        <dbReference type="PROSITE" id="PS50835"/>
    </source>
</evidence>
<dbReference type="InterPro" id="IPR036179">
    <property type="entry name" value="Ig-like_dom_sf"/>
</dbReference>
<dbReference type="Pfam" id="PF07686">
    <property type="entry name" value="V-set"/>
    <property type="match status" value="1"/>
</dbReference>
<dbReference type="CDD" id="cd20948">
    <property type="entry name" value="IgC2_CEACAM5-like"/>
    <property type="match status" value="2"/>
</dbReference>
<evidence type="ECO:0000256" key="5">
    <source>
        <dbReference type="SAM" id="MobiDB-lite"/>
    </source>
</evidence>
<comment type="similarity">
    <text evidence="4">Belongs to the immunoglobulin superfamily. CEA family.</text>
</comment>
<accession>A0A8C0WCH5</accession>
<dbReference type="InterPro" id="IPR003599">
    <property type="entry name" value="Ig_sub"/>
</dbReference>
<dbReference type="AlphaFoldDB" id="A0A8C0WCH5"/>
<feature type="domain" description="Ig-like" evidence="7">
    <location>
        <begin position="413"/>
        <end position="490"/>
    </location>
</feature>
<dbReference type="InterPro" id="IPR007110">
    <property type="entry name" value="Ig-like_dom"/>
</dbReference>
<dbReference type="CDD" id="cd05740">
    <property type="entry name" value="IgI_hCEACAM_2_4_6_like"/>
    <property type="match status" value="3"/>
</dbReference>
<evidence type="ECO:0000256" key="6">
    <source>
        <dbReference type="SAM" id="SignalP"/>
    </source>
</evidence>
<feature type="domain" description="Ig-like" evidence="7">
    <location>
        <begin position="511"/>
        <end position="578"/>
    </location>
</feature>
<evidence type="ECO:0000256" key="3">
    <source>
        <dbReference type="ARBA" id="ARBA00023319"/>
    </source>
</evidence>
<dbReference type="FunFam" id="2.60.40.10:FF:000244">
    <property type="entry name" value="carcinoembryonic antigen-related cell adhesion molecule 16"/>
    <property type="match status" value="3"/>
</dbReference>
<dbReference type="SMART" id="SM00409">
    <property type="entry name" value="IG"/>
    <property type="match status" value="6"/>
</dbReference>
<dbReference type="GO" id="GO:0009986">
    <property type="term" value="C:cell surface"/>
    <property type="evidence" value="ECO:0007669"/>
    <property type="project" value="TreeGrafter"/>
</dbReference>
<reference evidence="8" key="1">
    <citation type="submission" date="2023-09" db="UniProtKB">
        <authorList>
            <consortium name="Ensembl"/>
        </authorList>
    </citation>
    <scope>IDENTIFICATION</scope>
</reference>
<dbReference type="Pfam" id="PF13927">
    <property type="entry name" value="Ig_3"/>
    <property type="match status" value="2"/>
</dbReference>
<name>A0A8C0WCH5_CASCN</name>
<dbReference type="PROSITE" id="PS50835">
    <property type="entry name" value="IG_LIKE"/>
    <property type="match status" value="6"/>
</dbReference>
<dbReference type="InterPro" id="IPR050831">
    <property type="entry name" value="CEA_cell_adhesion"/>
</dbReference>
<dbReference type="InterPro" id="IPR003598">
    <property type="entry name" value="Ig_sub2"/>
</dbReference>
<feature type="domain" description="Ig-like" evidence="7">
    <location>
        <begin position="321"/>
        <end position="408"/>
    </location>
</feature>
<dbReference type="GO" id="GO:0005886">
    <property type="term" value="C:plasma membrane"/>
    <property type="evidence" value="ECO:0007669"/>
    <property type="project" value="TreeGrafter"/>
</dbReference>
<feature type="region of interest" description="Disordered" evidence="5">
    <location>
        <begin position="662"/>
        <end position="687"/>
    </location>
</feature>
<evidence type="ECO:0000256" key="1">
    <source>
        <dbReference type="ARBA" id="ARBA00022729"/>
    </source>
</evidence>
<keyword evidence="1 6" id="KW-0732">Signal</keyword>
<dbReference type="GO" id="GO:0007165">
    <property type="term" value="P:signal transduction"/>
    <property type="evidence" value="ECO:0007669"/>
    <property type="project" value="TreeGrafter"/>
</dbReference>
<dbReference type="PRINTS" id="PR01832">
    <property type="entry name" value="VEGFRECEPTOR"/>
</dbReference>
<dbReference type="Ensembl" id="ENSCCNT00000011108.1">
    <property type="protein sequence ID" value="ENSCCNP00000008421.1"/>
    <property type="gene ID" value="ENSCCNG00000008039.1"/>
</dbReference>
<dbReference type="InterPro" id="IPR013783">
    <property type="entry name" value="Ig-like_fold"/>
</dbReference>
<feature type="signal peptide" evidence="6">
    <location>
        <begin position="1"/>
        <end position="34"/>
    </location>
</feature>
<keyword evidence="2" id="KW-0325">Glycoprotein</keyword>
<dbReference type="PANTHER" id="PTHR44427:SF1">
    <property type="entry name" value="CARCINOEMBRYONIC ANTIGEN-RELATED CELL ADHESION MOLECULE 1"/>
    <property type="match status" value="1"/>
</dbReference>
<dbReference type="Pfam" id="PF13895">
    <property type="entry name" value="Ig_2"/>
    <property type="match status" value="3"/>
</dbReference>
<protein>
    <recommendedName>
        <fullName evidence="7">Ig-like domain-containing protein</fullName>
    </recommendedName>
</protein>
<feature type="chain" id="PRO_5034036535" description="Ig-like domain-containing protein" evidence="6">
    <location>
        <begin position="35"/>
        <end position="687"/>
    </location>
</feature>